<keyword evidence="4 6" id="KW-0862">Zinc</keyword>
<keyword evidence="7" id="KW-0472">Membrane</keyword>
<comment type="cofactor">
    <cofactor evidence="6">
        <name>Zn(2+)</name>
        <dbReference type="ChEBI" id="CHEBI:29105"/>
    </cofactor>
    <text evidence="6">Binds 1 zinc ion per subunit.</text>
</comment>
<dbReference type="GO" id="GO:0008237">
    <property type="term" value="F:metallopeptidase activity"/>
    <property type="evidence" value="ECO:0007669"/>
    <property type="project" value="UniProtKB-KW"/>
</dbReference>
<sequence>MANLVLGLLGPWITRTLPPGMAVRLVPIAMVAMAMGTGTVLTTLGFLSFAQVPEVARLGSWSASRLGAEQPWPVAAEAMAGICAALLLAAGLHTMVRVVRELVRVAGTARRLVPGADGVVIVPGAVPDAYTLPALPGTPARVVVTTAMLSALDGEESRVLFAHEAAHVSGRHHLYIQVAHLASATNPLLRATARAVRFAVERAADEAAARRLGDRRLVARALARAALAKAAALRADDLGQGSTGTSSVSLSATGGQVAQRAAALLAPAPRPRRAIAAGLLALTTITLLGSSVAVDQLDDRLDQAELPAPVLSSSPYGSSQTILSGLSKIPPQRALCGPMPVISQCARTNL</sequence>
<comment type="caution">
    <text evidence="9">The sequence shown here is derived from an EMBL/GenBank/DDBJ whole genome shotgun (WGS) entry which is preliminary data.</text>
</comment>
<evidence type="ECO:0000256" key="2">
    <source>
        <dbReference type="ARBA" id="ARBA00022723"/>
    </source>
</evidence>
<feature type="transmembrane region" description="Helical" evidence="7">
    <location>
        <begin position="72"/>
        <end position="92"/>
    </location>
</feature>
<keyword evidence="10" id="KW-1185">Reference proteome</keyword>
<evidence type="ECO:0000256" key="5">
    <source>
        <dbReference type="ARBA" id="ARBA00023049"/>
    </source>
</evidence>
<dbReference type="Gene3D" id="3.30.2010.10">
    <property type="entry name" value="Metalloproteases ('zincins'), catalytic domain"/>
    <property type="match status" value="1"/>
</dbReference>
<organism evidence="9 10">
    <name type="scientific">Microtetraspora malaysiensis</name>
    <dbReference type="NCBI Taxonomy" id="161358"/>
    <lineage>
        <taxon>Bacteria</taxon>
        <taxon>Bacillati</taxon>
        <taxon>Actinomycetota</taxon>
        <taxon>Actinomycetes</taxon>
        <taxon>Streptosporangiales</taxon>
        <taxon>Streptosporangiaceae</taxon>
        <taxon>Microtetraspora</taxon>
    </lineage>
</organism>
<accession>A0ABW6SQF3</accession>
<dbReference type="Pfam" id="PF01435">
    <property type="entry name" value="Peptidase_M48"/>
    <property type="match status" value="1"/>
</dbReference>
<evidence type="ECO:0000259" key="8">
    <source>
        <dbReference type="Pfam" id="PF01435"/>
    </source>
</evidence>
<evidence type="ECO:0000256" key="7">
    <source>
        <dbReference type="SAM" id="Phobius"/>
    </source>
</evidence>
<keyword evidence="2" id="KW-0479">Metal-binding</keyword>
<keyword evidence="1 6" id="KW-0645">Protease</keyword>
<name>A0ABW6SQF3_9ACTN</name>
<dbReference type="PANTHER" id="PTHR34978">
    <property type="entry name" value="POSSIBLE SENSOR-TRANSDUCER PROTEIN BLAR"/>
    <property type="match status" value="1"/>
</dbReference>
<keyword evidence="5 6" id="KW-0482">Metalloprotease</keyword>
<evidence type="ECO:0000256" key="6">
    <source>
        <dbReference type="RuleBase" id="RU003983"/>
    </source>
</evidence>
<dbReference type="PANTHER" id="PTHR34978:SF3">
    <property type="entry name" value="SLR0241 PROTEIN"/>
    <property type="match status" value="1"/>
</dbReference>
<comment type="similarity">
    <text evidence="6">Belongs to the peptidase M48 family.</text>
</comment>
<evidence type="ECO:0000256" key="3">
    <source>
        <dbReference type="ARBA" id="ARBA00022801"/>
    </source>
</evidence>
<feature type="domain" description="Peptidase M48" evidence="8">
    <location>
        <begin position="98"/>
        <end position="178"/>
    </location>
</feature>
<keyword evidence="3 6" id="KW-0378">Hydrolase</keyword>
<gene>
    <name evidence="9" type="ORF">ACFYXI_16525</name>
</gene>
<dbReference type="EMBL" id="JBIASD010000009">
    <property type="protein sequence ID" value="MFF3667204.1"/>
    <property type="molecule type" value="Genomic_DNA"/>
</dbReference>
<evidence type="ECO:0000256" key="1">
    <source>
        <dbReference type="ARBA" id="ARBA00022670"/>
    </source>
</evidence>
<dbReference type="RefSeq" id="WP_387412082.1">
    <property type="nucleotide sequence ID" value="NZ_JBIASD010000009.1"/>
</dbReference>
<protein>
    <submittedName>
        <fullName evidence="9">M48 family metalloprotease</fullName>
        <ecNumber evidence="9">3.4.24.-</ecNumber>
    </submittedName>
</protein>
<proteinExistence type="inferred from homology"/>
<reference evidence="9 10" key="1">
    <citation type="submission" date="2024-10" db="EMBL/GenBank/DDBJ databases">
        <title>The Natural Products Discovery Center: Release of the First 8490 Sequenced Strains for Exploring Actinobacteria Biosynthetic Diversity.</title>
        <authorList>
            <person name="Kalkreuter E."/>
            <person name="Kautsar S.A."/>
            <person name="Yang D."/>
            <person name="Bader C.D."/>
            <person name="Teijaro C.N."/>
            <person name="Fluegel L."/>
            <person name="Davis C.M."/>
            <person name="Simpson J.R."/>
            <person name="Lauterbach L."/>
            <person name="Steele A.D."/>
            <person name="Gui C."/>
            <person name="Meng S."/>
            <person name="Li G."/>
            <person name="Viehrig K."/>
            <person name="Ye F."/>
            <person name="Su P."/>
            <person name="Kiefer A.F."/>
            <person name="Nichols A."/>
            <person name="Cepeda A.J."/>
            <person name="Yan W."/>
            <person name="Fan B."/>
            <person name="Jiang Y."/>
            <person name="Adhikari A."/>
            <person name="Zheng C.-J."/>
            <person name="Schuster L."/>
            <person name="Cowan T.M."/>
            <person name="Smanski M.J."/>
            <person name="Chevrette M.G."/>
            <person name="De Carvalho L.P.S."/>
            <person name="Shen B."/>
        </authorList>
    </citation>
    <scope>NUCLEOTIDE SEQUENCE [LARGE SCALE GENOMIC DNA]</scope>
    <source>
        <strain evidence="9 10">NPDC002173</strain>
    </source>
</reference>
<evidence type="ECO:0000313" key="10">
    <source>
        <dbReference type="Proteomes" id="UP001602013"/>
    </source>
</evidence>
<dbReference type="InterPro" id="IPR052173">
    <property type="entry name" value="Beta-lactam_resp_regulator"/>
</dbReference>
<dbReference type="EC" id="3.4.24.-" evidence="9"/>
<keyword evidence="7" id="KW-0812">Transmembrane</keyword>
<keyword evidence="7" id="KW-1133">Transmembrane helix</keyword>
<evidence type="ECO:0000313" key="9">
    <source>
        <dbReference type="EMBL" id="MFF3667204.1"/>
    </source>
</evidence>
<dbReference type="InterPro" id="IPR001915">
    <property type="entry name" value="Peptidase_M48"/>
</dbReference>
<dbReference type="Proteomes" id="UP001602013">
    <property type="component" value="Unassembled WGS sequence"/>
</dbReference>
<evidence type="ECO:0000256" key="4">
    <source>
        <dbReference type="ARBA" id="ARBA00022833"/>
    </source>
</evidence>
<feature type="transmembrane region" description="Helical" evidence="7">
    <location>
        <begin position="25"/>
        <end position="52"/>
    </location>
</feature>